<dbReference type="InterPro" id="IPR001789">
    <property type="entry name" value="Sig_transdc_resp-reg_receiver"/>
</dbReference>
<dbReference type="Pfam" id="PF25601">
    <property type="entry name" value="AAA_lid_14"/>
    <property type="match status" value="1"/>
</dbReference>
<dbReference type="PANTHER" id="PTHR32071:SF81">
    <property type="entry name" value="PROPIONATE CATABOLISM OPERON REGULATORY PROTEIN"/>
    <property type="match status" value="1"/>
</dbReference>
<dbReference type="GO" id="GO:0043565">
    <property type="term" value="F:sequence-specific DNA binding"/>
    <property type="evidence" value="ECO:0007669"/>
    <property type="project" value="InterPro"/>
</dbReference>
<dbReference type="Proteomes" id="UP000240572">
    <property type="component" value="Unassembled WGS sequence"/>
</dbReference>
<keyword evidence="9" id="KW-1185">Reference proteome</keyword>
<keyword evidence="2" id="KW-0067">ATP-binding</keyword>
<dbReference type="PROSITE" id="PS00675">
    <property type="entry name" value="SIGMA54_INTERACT_1"/>
    <property type="match status" value="1"/>
</dbReference>
<dbReference type="Gene3D" id="3.40.50.300">
    <property type="entry name" value="P-loop containing nucleotide triphosphate hydrolases"/>
    <property type="match status" value="1"/>
</dbReference>
<dbReference type="OrthoDB" id="9767106at2"/>
<dbReference type="InterPro" id="IPR002197">
    <property type="entry name" value="HTH_Fis"/>
</dbReference>
<evidence type="ECO:0000313" key="8">
    <source>
        <dbReference type="EMBL" id="PSK91678.1"/>
    </source>
</evidence>
<dbReference type="Pfam" id="PF02954">
    <property type="entry name" value="HTH_8"/>
    <property type="match status" value="1"/>
</dbReference>
<dbReference type="GO" id="GO:0005524">
    <property type="term" value="F:ATP binding"/>
    <property type="evidence" value="ECO:0007669"/>
    <property type="project" value="UniProtKB-KW"/>
</dbReference>
<dbReference type="InterPro" id="IPR025943">
    <property type="entry name" value="Sigma_54_int_dom_ATP-bd_2"/>
</dbReference>
<dbReference type="PROSITE" id="PS50110">
    <property type="entry name" value="RESPONSE_REGULATORY"/>
    <property type="match status" value="1"/>
</dbReference>
<dbReference type="GO" id="GO:0006355">
    <property type="term" value="P:regulation of DNA-templated transcription"/>
    <property type="evidence" value="ECO:0007669"/>
    <property type="project" value="InterPro"/>
</dbReference>
<dbReference type="Gene3D" id="1.10.8.60">
    <property type="match status" value="1"/>
</dbReference>
<dbReference type="Gene3D" id="3.40.50.2300">
    <property type="match status" value="1"/>
</dbReference>
<dbReference type="SMART" id="SM00448">
    <property type="entry name" value="REC"/>
    <property type="match status" value="1"/>
</dbReference>
<feature type="modified residue" description="4-aspartylphosphate" evidence="5">
    <location>
        <position position="52"/>
    </location>
</feature>
<dbReference type="InterPro" id="IPR027417">
    <property type="entry name" value="P-loop_NTPase"/>
</dbReference>
<dbReference type="InterPro" id="IPR003593">
    <property type="entry name" value="AAA+_ATPase"/>
</dbReference>
<dbReference type="AlphaFoldDB" id="A0A2P8D384"/>
<dbReference type="SUPFAM" id="SSF52172">
    <property type="entry name" value="CheY-like"/>
    <property type="match status" value="1"/>
</dbReference>
<evidence type="ECO:0000259" key="6">
    <source>
        <dbReference type="PROSITE" id="PS50045"/>
    </source>
</evidence>
<dbReference type="InterPro" id="IPR011006">
    <property type="entry name" value="CheY-like_superfamily"/>
</dbReference>
<dbReference type="SMART" id="SM00382">
    <property type="entry name" value="AAA"/>
    <property type="match status" value="1"/>
</dbReference>
<dbReference type="PROSITE" id="PS00676">
    <property type="entry name" value="SIGMA54_INTERACT_2"/>
    <property type="match status" value="1"/>
</dbReference>
<dbReference type="PROSITE" id="PS50045">
    <property type="entry name" value="SIGMA54_INTERACT_4"/>
    <property type="match status" value="1"/>
</dbReference>
<organism evidence="8 9">
    <name type="scientific">Taibaiella chishuiensis</name>
    <dbReference type="NCBI Taxonomy" id="1434707"/>
    <lineage>
        <taxon>Bacteria</taxon>
        <taxon>Pseudomonadati</taxon>
        <taxon>Bacteroidota</taxon>
        <taxon>Chitinophagia</taxon>
        <taxon>Chitinophagales</taxon>
        <taxon>Chitinophagaceae</taxon>
        <taxon>Taibaiella</taxon>
    </lineage>
</organism>
<dbReference type="Gene3D" id="1.10.10.60">
    <property type="entry name" value="Homeodomain-like"/>
    <property type="match status" value="1"/>
</dbReference>
<feature type="domain" description="Sigma-54 factor interaction" evidence="6">
    <location>
        <begin position="140"/>
        <end position="369"/>
    </location>
</feature>
<keyword evidence="5" id="KW-0597">Phosphoprotein</keyword>
<dbReference type="InterPro" id="IPR002078">
    <property type="entry name" value="Sigma_54_int"/>
</dbReference>
<evidence type="ECO:0000256" key="1">
    <source>
        <dbReference type="ARBA" id="ARBA00022741"/>
    </source>
</evidence>
<gene>
    <name evidence="8" type="ORF">B0I18_105263</name>
</gene>
<keyword evidence="4" id="KW-0804">Transcription</keyword>
<dbReference type="EMBL" id="PYGD01000005">
    <property type="protein sequence ID" value="PSK91678.1"/>
    <property type="molecule type" value="Genomic_DNA"/>
</dbReference>
<evidence type="ECO:0000256" key="3">
    <source>
        <dbReference type="ARBA" id="ARBA00023015"/>
    </source>
</evidence>
<keyword evidence="1" id="KW-0547">Nucleotide-binding</keyword>
<dbReference type="InterPro" id="IPR009057">
    <property type="entry name" value="Homeodomain-like_sf"/>
</dbReference>
<dbReference type="Pfam" id="PF00158">
    <property type="entry name" value="Sigma54_activat"/>
    <property type="match status" value="1"/>
</dbReference>
<comment type="caution">
    <text evidence="8">The sequence shown here is derived from an EMBL/GenBank/DDBJ whole genome shotgun (WGS) entry which is preliminary data.</text>
</comment>
<name>A0A2P8D384_9BACT</name>
<evidence type="ECO:0000256" key="4">
    <source>
        <dbReference type="ARBA" id="ARBA00023163"/>
    </source>
</evidence>
<dbReference type="InterPro" id="IPR058031">
    <property type="entry name" value="AAA_lid_NorR"/>
</dbReference>
<evidence type="ECO:0000256" key="2">
    <source>
        <dbReference type="ARBA" id="ARBA00022840"/>
    </source>
</evidence>
<dbReference type="CDD" id="cd00009">
    <property type="entry name" value="AAA"/>
    <property type="match status" value="1"/>
</dbReference>
<dbReference type="SUPFAM" id="SSF46689">
    <property type="entry name" value="Homeodomain-like"/>
    <property type="match status" value="1"/>
</dbReference>
<evidence type="ECO:0000259" key="7">
    <source>
        <dbReference type="PROSITE" id="PS50110"/>
    </source>
</evidence>
<dbReference type="CDD" id="cd00156">
    <property type="entry name" value="REC"/>
    <property type="match status" value="1"/>
</dbReference>
<evidence type="ECO:0000256" key="5">
    <source>
        <dbReference type="PROSITE-ProRule" id="PRU00169"/>
    </source>
</evidence>
<dbReference type="FunFam" id="3.40.50.300:FF:000006">
    <property type="entry name" value="DNA-binding transcriptional regulator NtrC"/>
    <property type="match status" value="1"/>
</dbReference>
<dbReference type="InterPro" id="IPR025662">
    <property type="entry name" value="Sigma_54_int_dom_ATP-bd_1"/>
</dbReference>
<reference evidence="8 9" key="1">
    <citation type="submission" date="2018-03" db="EMBL/GenBank/DDBJ databases">
        <title>Genomic Encyclopedia of Type Strains, Phase III (KMG-III): the genomes of soil and plant-associated and newly described type strains.</title>
        <authorList>
            <person name="Whitman W."/>
        </authorList>
    </citation>
    <scope>NUCLEOTIDE SEQUENCE [LARGE SCALE GENOMIC DNA]</scope>
    <source>
        <strain evidence="8 9">CGMCC 1.12700</strain>
    </source>
</reference>
<feature type="domain" description="Response regulatory" evidence="7">
    <location>
        <begin position="3"/>
        <end position="117"/>
    </location>
</feature>
<evidence type="ECO:0000313" key="9">
    <source>
        <dbReference type="Proteomes" id="UP000240572"/>
    </source>
</evidence>
<dbReference type="GO" id="GO:0000160">
    <property type="term" value="P:phosphorelay signal transduction system"/>
    <property type="evidence" value="ECO:0007669"/>
    <property type="project" value="InterPro"/>
</dbReference>
<dbReference type="PANTHER" id="PTHR32071">
    <property type="entry name" value="TRANSCRIPTIONAL REGULATORY PROTEIN"/>
    <property type="match status" value="1"/>
</dbReference>
<sequence>MKKILIIDDEVAVCSLLTKFLDRHHYDAKSCTSGTAAIALLRNEPFNLIFCDYRLGDMNGAELLEKIKILQPGVPVVFITGNAELQIAVDLVKAGAYNYLSKPLYPERLLELMGEIFDLQDAVVEPATPVKAIAANKAYVMGTSKYAKELYDNVTIVAPTNFSVIIYGETGTGKESLARLLHEGSAYRDGAFIAIDCGCLSKELAVSELFGHEKGAYTGALQGQAGAFELAHNGTLFLDEIGNLNYEVQTFLLRALQQKVIRRLGGTKEIEVNTRIVVASNENLAEAVKDGHFREDLYHRLNEFELFVPPLREREGDLPVFIDHFLQTSAAELKRNIPGVEDQAMALLLQYNWPGNIREMKNVMRRACLLTAPGHMISRKTLPPEILNYSGMEGLLGDMVADGTTGDYDLKNVALRAEYVKILEVLKKVKYNKTKAALLLNIDRKTLYNKLKLIEA</sequence>
<dbReference type="RefSeq" id="WP_106523569.1">
    <property type="nucleotide sequence ID" value="NZ_PYGD01000005.1"/>
</dbReference>
<dbReference type="SUPFAM" id="SSF52540">
    <property type="entry name" value="P-loop containing nucleoside triphosphate hydrolases"/>
    <property type="match status" value="1"/>
</dbReference>
<accession>A0A2P8D384</accession>
<protein>
    <submittedName>
        <fullName evidence="8">Two-component system response regulator HydG</fullName>
    </submittedName>
</protein>
<dbReference type="Pfam" id="PF00072">
    <property type="entry name" value="Response_reg"/>
    <property type="match status" value="1"/>
</dbReference>
<proteinExistence type="predicted"/>
<keyword evidence="3" id="KW-0805">Transcription regulation</keyword>